<evidence type="ECO:0000259" key="3">
    <source>
        <dbReference type="Pfam" id="PF23559"/>
    </source>
</evidence>
<dbReference type="InterPro" id="IPR044974">
    <property type="entry name" value="Disease_R_plants"/>
</dbReference>
<accession>A0A7J6DUJ8</accession>
<dbReference type="EMBL" id="JAATIP010000393">
    <property type="protein sequence ID" value="KAF4349480.1"/>
    <property type="molecule type" value="Genomic_DNA"/>
</dbReference>
<dbReference type="Pfam" id="PF23559">
    <property type="entry name" value="WHD_DRP"/>
    <property type="match status" value="1"/>
</dbReference>
<dbReference type="AlphaFoldDB" id="A0A7J6DUJ8"/>
<dbReference type="GO" id="GO:0098542">
    <property type="term" value="P:defense response to other organism"/>
    <property type="evidence" value="ECO:0007669"/>
    <property type="project" value="TreeGrafter"/>
</dbReference>
<organism evidence="4 5">
    <name type="scientific">Cannabis sativa</name>
    <name type="common">Hemp</name>
    <name type="synonym">Marijuana</name>
    <dbReference type="NCBI Taxonomy" id="3483"/>
    <lineage>
        <taxon>Eukaryota</taxon>
        <taxon>Viridiplantae</taxon>
        <taxon>Streptophyta</taxon>
        <taxon>Embryophyta</taxon>
        <taxon>Tracheophyta</taxon>
        <taxon>Spermatophyta</taxon>
        <taxon>Magnoliopsida</taxon>
        <taxon>eudicotyledons</taxon>
        <taxon>Gunneridae</taxon>
        <taxon>Pentapetalae</taxon>
        <taxon>rosids</taxon>
        <taxon>fabids</taxon>
        <taxon>Rosales</taxon>
        <taxon>Cannabaceae</taxon>
        <taxon>Cannabis</taxon>
    </lineage>
</organism>
<proteinExistence type="predicted"/>
<name>A0A7J6DUJ8_CANSA</name>
<reference evidence="4 5" key="1">
    <citation type="journal article" date="2020" name="bioRxiv">
        <title>Sequence and annotation of 42 cannabis genomes reveals extensive copy number variation in cannabinoid synthesis and pathogen resistance genes.</title>
        <authorList>
            <person name="Mckernan K.J."/>
            <person name="Helbert Y."/>
            <person name="Kane L.T."/>
            <person name="Ebling H."/>
            <person name="Zhang L."/>
            <person name="Liu B."/>
            <person name="Eaton Z."/>
            <person name="Mclaughlin S."/>
            <person name="Kingan S."/>
            <person name="Baybayan P."/>
            <person name="Concepcion G."/>
            <person name="Jordan M."/>
            <person name="Riva A."/>
            <person name="Barbazuk W."/>
            <person name="Harkins T."/>
        </authorList>
    </citation>
    <scope>NUCLEOTIDE SEQUENCE [LARGE SCALE GENOMIC DNA]</scope>
    <source>
        <strain evidence="5">cv. Jamaican Lion 4</strain>
        <tissue evidence="4">Leaf</tissue>
    </source>
</reference>
<evidence type="ECO:0000313" key="5">
    <source>
        <dbReference type="Proteomes" id="UP000525078"/>
    </source>
</evidence>
<gene>
    <name evidence="4" type="ORF">F8388_008423</name>
</gene>
<evidence type="ECO:0000313" key="4">
    <source>
        <dbReference type="EMBL" id="KAF4349480.1"/>
    </source>
</evidence>
<sequence length="165" mass="19527">MWKLQIFAKHHQMFMSIICNHFHERKHEKSFAIRLFEMSLMGIVHVTWRSCLTKILSLSYNDLPYILKCCFLYVGYFPEDHSIRSGRLIQQWIPEGFVKSKRDKTLKGTTPKEYLIELINRNLIQVSKTTIIGKAKTFRIHDLLCDIILKNMVELDFCQIFAGMI</sequence>
<feature type="domain" description="Disease resistance protein winged helix" evidence="3">
    <location>
        <begin position="77"/>
        <end position="148"/>
    </location>
</feature>
<dbReference type="InterPro" id="IPR036388">
    <property type="entry name" value="WH-like_DNA-bd_sf"/>
</dbReference>
<keyword evidence="1" id="KW-0677">Repeat</keyword>
<comment type="caution">
    <text evidence="4">The sequence shown here is derived from an EMBL/GenBank/DDBJ whole genome shotgun (WGS) entry which is preliminary data.</text>
</comment>
<dbReference type="PANTHER" id="PTHR23155:SF1205">
    <property type="entry name" value="DISEASE RESISTANCE PROTEIN RPM1"/>
    <property type="match status" value="1"/>
</dbReference>
<keyword evidence="2" id="KW-0611">Plant defense</keyword>
<evidence type="ECO:0000256" key="2">
    <source>
        <dbReference type="ARBA" id="ARBA00022821"/>
    </source>
</evidence>
<protein>
    <recommendedName>
        <fullName evidence="3">Disease resistance protein winged helix domain-containing protein</fullName>
    </recommendedName>
</protein>
<dbReference type="Proteomes" id="UP000525078">
    <property type="component" value="Unassembled WGS sequence"/>
</dbReference>
<dbReference type="PANTHER" id="PTHR23155">
    <property type="entry name" value="DISEASE RESISTANCE PROTEIN RP"/>
    <property type="match status" value="1"/>
</dbReference>
<dbReference type="Gene3D" id="1.10.10.10">
    <property type="entry name" value="Winged helix-like DNA-binding domain superfamily/Winged helix DNA-binding domain"/>
    <property type="match status" value="1"/>
</dbReference>
<dbReference type="InterPro" id="IPR058922">
    <property type="entry name" value="WHD_DRP"/>
</dbReference>
<dbReference type="FunFam" id="1.10.10.10:FF:000322">
    <property type="entry name" value="Probable disease resistance protein At1g63360"/>
    <property type="match status" value="1"/>
</dbReference>
<evidence type="ECO:0000256" key="1">
    <source>
        <dbReference type="ARBA" id="ARBA00022737"/>
    </source>
</evidence>